<proteinExistence type="predicted"/>
<keyword evidence="2" id="KW-1185">Reference proteome</keyword>
<dbReference type="Proteomes" id="UP000821845">
    <property type="component" value="Chromosome 6"/>
</dbReference>
<evidence type="ECO:0000313" key="2">
    <source>
        <dbReference type="Proteomes" id="UP000821845"/>
    </source>
</evidence>
<reference evidence="1" key="1">
    <citation type="submission" date="2020-05" db="EMBL/GenBank/DDBJ databases">
        <title>Large-scale comparative analyses of tick genomes elucidate their genetic diversity and vector capacities.</title>
        <authorList>
            <person name="Jia N."/>
            <person name="Wang J."/>
            <person name="Shi W."/>
            <person name="Du L."/>
            <person name="Sun Y."/>
            <person name="Zhan W."/>
            <person name="Jiang J."/>
            <person name="Wang Q."/>
            <person name="Zhang B."/>
            <person name="Ji P."/>
            <person name="Sakyi L.B."/>
            <person name="Cui X."/>
            <person name="Yuan T."/>
            <person name="Jiang B."/>
            <person name="Yang W."/>
            <person name="Lam T.T.-Y."/>
            <person name="Chang Q."/>
            <person name="Ding S."/>
            <person name="Wang X."/>
            <person name="Zhu J."/>
            <person name="Ruan X."/>
            <person name="Zhao L."/>
            <person name="Wei J."/>
            <person name="Que T."/>
            <person name="Du C."/>
            <person name="Cheng J."/>
            <person name="Dai P."/>
            <person name="Han X."/>
            <person name="Huang E."/>
            <person name="Gao Y."/>
            <person name="Liu J."/>
            <person name="Shao H."/>
            <person name="Ye R."/>
            <person name="Li L."/>
            <person name="Wei W."/>
            <person name="Wang X."/>
            <person name="Wang C."/>
            <person name="Yang T."/>
            <person name="Huo Q."/>
            <person name="Li W."/>
            <person name="Guo W."/>
            <person name="Chen H."/>
            <person name="Zhou L."/>
            <person name="Ni X."/>
            <person name="Tian J."/>
            <person name="Zhou Y."/>
            <person name="Sheng Y."/>
            <person name="Liu T."/>
            <person name="Pan Y."/>
            <person name="Xia L."/>
            <person name="Li J."/>
            <person name="Zhao F."/>
            <person name="Cao W."/>
        </authorList>
    </citation>
    <scope>NUCLEOTIDE SEQUENCE</scope>
    <source>
        <strain evidence="1">Hyas-2018</strain>
    </source>
</reference>
<evidence type="ECO:0000313" key="1">
    <source>
        <dbReference type="EMBL" id="KAH6928476.1"/>
    </source>
</evidence>
<name>A0ACB7S3G0_HYAAI</name>
<dbReference type="EMBL" id="CM023486">
    <property type="protein sequence ID" value="KAH6928476.1"/>
    <property type="molecule type" value="Genomic_DNA"/>
</dbReference>
<protein>
    <submittedName>
        <fullName evidence="1">Uncharacterized protein</fullName>
    </submittedName>
</protein>
<accession>A0ACB7S3G0</accession>
<comment type="caution">
    <text evidence="1">The sequence shown here is derived from an EMBL/GenBank/DDBJ whole genome shotgun (WGS) entry which is preliminary data.</text>
</comment>
<gene>
    <name evidence="1" type="ORF">HPB50_016712</name>
</gene>
<organism evidence="1 2">
    <name type="scientific">Hyalomma asiaticum</name>
    <name type="common">Tick</name>
    <dbReference type="NCBI Taxonomy" id="266040"/>
    <lineage>
        <taxon>Eukaryota</taxon>
        <taxon>Metazoa</taxon>
        <taxon>Ecdysozoa</taxon>
        <taxon>Arthropoda</taxon>
        <taxon>Chelicerata</taxon>
        <taxon>Arachnida</taxon>
        <taxon>Acari</taxon>
        <taxon>Parasitiformes</taxon>
        <taxon>Ixodida</taxon>
        <taxon>Ixodoidea</taxon>
        <taxon>Ixodidae</taxon>
        <taxon>Hyalomminae</taxon>
        <taxon>Hyalomma</taxon>
    </lineage>
</organism>
<sequence>MVTQYMKVLVPSQQSSEEPPAAQPEDNADDITEASTASPSRSFSWSPVQSDTDEAELLNPELVPSPTPGPDIEYCSLSPEELPADIGTTFKDLLSACGQRSFTTFERLFKSISSEEGDEFEKIADGKNSEVFRVNTYTGDSVLKMVELDDTPELRDRLLSEIKIASRLTDLREGREYFTNGFVELKSVKCVFDSYPGELLRAREEAAGNLQKRRGGNESDRMPRAYLVWHMAYAGVPLDQIELDNELQLWSVLHQMALSLAVAEEALEFEHRALWLRRVFVKRHVFAEQTSHYTIGGRSHDILTWGVETYIAGLTTIFSAIKNDPRDSIEPAVRSVNRDMEKIIRNDWSGFHPLTNLLWVLHVTKELRRRYKRKFSGSSRNDFEQMAWSEIGSWKQQLLECPSLAEFIEKQCDNNPLS</sequence>